<evidence type="ECO:0000259" key="8">
    <source>
        <dbReference type="Pfam" id="PF01975"/>
    </source>
</evidence>
<evidence type="ECO:0000256" key="3">
    <source>
        <dbReference type="ARBA" id="ARBA00012643"/>
    </source>
</evidence>
<evidence type="ECO:0000256" key="6">
    <source>
        <dbReference type="ARBA" id="ARBA00022741"/>
    </source>
</evidence>
<evidence type="ECO:0000313" key="10">
    <source>
        <dbReference type="Proteomes" id="UP000653674"/>
    </source>
</evidence>
<dbReference type="AlphaFoldDB" id="A0A8J3PK19"/>
<organism evidence="9 10">
    <name type="scientific">Planosporangium flavigriseum</name>
    <dbReference type="NCBI Taxonomy" id="373681"/>
    <lineage>
        <taxon>Bacteria</taxon>
        <taxon>Bacillati</taxon>
        <taxon>Actinomycetota</taxon>
        <taxon>Actinomycetes</taxon>
        <taxon>Micromonosporales</taxon>
        <taxon>Micromonosporaceae</taxon>
        <taxon>Planosporangium</taxon>
    </lineage>
</organism>
<dbReference type="PANTHER" id="PTHR30457:SF12">
    <property type="entry name" value="5'_3'-NUCLEOTIDASE SURE"/>
    <property type="match status" value="1"/>
</dbReference>
<evidence type="ECO:0000313" key="9">
    <source>
        <dbReference type="EMBL" id="GIG71734.1"/>
    </source>
</evidence>
<proteinExistence type="inferred from homology"/>
<keyword evidence="7" id="KW-0378">Hydrolase</keyword>
<name>A0A8J3PK19_9ACTN</name>
<dbReference type="RefSeq" id="WP_168076276.1">
    <property type="nucleotide sequence ID" value="NZ_BAAAQJ010000026.1"/>
</dbReference>
<comment type="catalytic activity">
    <reaction evidence="1">
        <text>a ribonucleoside 5'-phosphate + H2O = a ribonucleoside + phosphate</text>
        <dbReference type="Rhea" id="RHEA:12484"/>
        <dbReference type="ChEBI" id="CHEBI:15377"/>
        <dbReference type="ChEBI" id="CHEBI:18254"/>
        <dbReference type="ChEBI" id="CHEBI:43474"/>
        <dbReference type="ChEBI" id="CHEBI:58043"/>
        <dbReference type="EC" id="3.1.3.5"/>
    </reaction>
</comment>
<evidence type="ECO:0000256" key="7">
    <source>
        <dbReference type="ARBA" id="ARBA00022801"/>
    </source>
</evidence>
<dbReference type="EMBL" id="BONU01000001">
    <property type="protein sequence ID" value="GIG71734.1"/>
    <property type="molecule type" value="Genomic_DNA"/>
</dbReference>
<keyword evidence="5" id="KW-0479">Metal-binding</keyword>
<reference evidence="9" key="1">
    <citation type="submission" date="2021-01" db="EMBL/GenBank/DDBJ databases">
        <title>Whole genome shotgun sequence of Planosporangium flavigriseum NBRC 105377.</title>
        <authorList>
            <person name="Komaki H."/>
            <person name="Tamura T."/>
        </authorList>
    </citation>
    <scope>NUCLEOTIDE SEQUENCE</scope>
    <source>
        <strain evidence="9">NBRC 105377</strain>
    </source>
</reference>
<dbReference type="InterPro" id="IPR002828">
    <property type="entry name" value="SurE-like_Pase/nucleotidase"/>
</dbReference>
<dbReference type="GO" id="GO:0004309">
    <property type="term" value="F:exopolyphosphatase activity"/>
    <property type="evidence" value="ECO:0007669"/>
    <property type="project" value="TreeGrafter"/>
</dbReference>
<dbReference type="SUPFAM" id="SSF64167">
    <property type="entry name" value="SurE-like"/>
    <property type="match status" value="1"/>
</dbReference>
<dbReference type="GO" id="GO:0008254">
    <property type="term" value="F:3'-nucleotidase activity"/>
    <property type="evidence" value="ECO:0007669"/>
    <property type="project" value="TreeGrafter"/>
</dbReference>
<sequence length="260" mass="26477">MTRVLVTNDDGIDSPGIVRLAAAAHDAGLTVVVAAPCAEASGSSASITAHEEDGRVYVAERKLPDLPGVEAYAVAAPPALITLIATRGAFGDAPDLVLSGINRGANTGHAILHSGTVGAALTAAANGRSALAVSLDVGLSPAGPPHWESPARFVADLIPVLCRADSPVVLNLNAPDVSADEVRGLRRAKLASFGMVQTQIEVDGGYVRTTVVDEPSLHEPGTDAALLAEGYATVSAVCPIFEVPEVDLDGVVEAVGQSRR</sequence>
<dbReference type="EC" id="3.1.3.5" evidence="3"/>
<dbReference type="GO" id="GO:0000166">
    <property type="term" value="F:nucleotide binding"/>
    <property type="evidence" value="ECO:0007669"/>
    <property type="project" value="UniProtKB-KW"/>
</dbReference>
<keyword evidence="4" id="KW-0963">Cytoplasm</keyword>
<dbReference type="GO" id="GO:0008253">
    <property type="term" value="F:5'-nucleotidase activity"/>
    <property type="evidence" value="ECO:0007669"/>
    <property type="project" value="UniProtKB-EC"/>
</dbReference>
<dbReference type="Gene3D" id="3.40.1210.10">
    <property type="entry name" value="Survival protein SurE-like phosphatase/nucleotidase"/>
    <property type="match status" value="1"/>
</dbReference>
<dbReference type="GO" id="GO:0046872">
    <property type="term" value="F:metal ion binding"/>
    <property type="evidence" value="ECO:0007669"/>
    <property type="project" value="UniProtKB-KW"/>
</dbReference>
<accession>A0A8J3PK19</accession>
<comment type="caution">
    <text evidence="9">The sequence shown here is derived from an EMBL/GenBank/DDBJ whole genome shotgun (WGS) entry which is preliminary data.</text>
</comment>
<evidence type="ECO:0000256" key="4">
    <source>
        <dbReference type="ARBA" id="ARBA00022490"/>
    </source>
</evidence>
<dbReference type="Pfam" id="PF01975">
    <property type="entry name" value="SurE"/>
    <property type="match status" value="1"/>
</dbReference>
<keyword evidence="10" id="KW-1185">Reference proteome</keyword>
<feature type="domain" description="Survival protein SurE-like phosphatase/nucleotidase" evidence="8">
    <location>
        <begin position="4"/>
        <end position="191"/>
    </location>
</feature>
<evidence type="ECO:0000256" key="1">
    <source>
        <dbReference type="ARBA" id="ARBA00000815"/>
    </source>
</evidence>
<protein>
    <recommendedName>
        <fullName evidence="3">5'-nucleotidase</fullName>
        <ecNumber evidence="3">3.1.3.5</ecNumber>
    </recommendedName>
</protein>
<dbReference type="InterPro" id="IPR030048">
    <property type="entry name" value="SurE"/>
</dbReference>
<dbReference type="InterPro" id="IPR036523">
    <property type="entry name" value="SurE-like_sf"/>
</dbReference>
<keyword evidence="6" id="KW-0547">Nucleotide-binding</keyword>
<comment type="similarity">
    <text evidence="2">Belongs to the SurE nucleotidase family.</text>
</comment>
<dbReference type="PANTHER" id="PTHR30457">
    <property type="entry name" value="5'-NUCLEOTIDASE SURE"/>
    <property type="match status" value="1"/>
</dbReference>
<evidence type="ECO:0000256" key="2">
    <source>
        <dbReference type="ARBA" id="ARBA00011062"/>
    </source>
</evidence>
<gene>
    <name evidence="9" type="primary">surE</name>
    <name evidence="9" type="ORF">Pfl04_01380</name>
</gene>
<dbReference type="Proteomes" id="UP000653674">
    <property type="component" value="Unassembled WGS sequence"/>
</dbReference>
<evidence type="ECO:0000256" key="5">
    <source>
        <dbReference type="ARBA" id="ARBA00022723"/>
    </source>
</evidence>